<dbReference type="EMBL" id="LHYF01000074">
    <property type="protein sequence ID" value="KXB05785.1"/>
    <property type="molecule type" value="Genomic_DNA"/>
</dbReference>
<dbReference type="Pfam" id="PF00571">
    <property type="entry name" value="CBS"/>
    <property type="match status" value="1"/>
</dbReference>
<dbReference type="Gene3D" id="3.10.580.10">
    <property type="entry name" value="CBS-domain"/>
    <property type="match status" value="1"/>
</dbReference>
<accession>A0A133VH74</accession>
<evidence type="ECO:0000259" key="3">
    <source>
        <dbReference type="PROSITE" id="PS51371"/>
    </source>
</evidence>
<dbReference type="InterPro" id="IPR000644">
    <property type="entry name" value="CBS_dom"/>
</dbReference>
<dbReference type="InterPro" id="IPR051257">
    <property type="entry name" value="Diverse_CBS-Domain"/>
</dbReference>
<comment type="caution">
    <text evidence="4">The sequence shown here is derived from an EMBL/GenBank/DDBJ whole genome shotgun (WGS) entry which is preliminary data.</text>
</comment>
<dbReference type="Proteomes" id="UP000070404">
    <property type="component" value="Unassembled WGS sequence"/>
</dbReference>
<gene>
    <name evidence="4" type="ORF">AKJ52_03065</name>
</gene>
<name>A0A133VH74_9EURY</name>
<dbReference type="PANTHER" id="PTHR43080:SF2">
    <property type="entry name" value="CBS DOMAIN-CONTAINING PROTEIN"/>
    <property type="match status" value="1"/>
</dbReference>
<proteinExistence type="predicted"/>
<feature type="domain" description="CBS" evidence="3">
    <location>
        <begin position="49"/>
        <end position="99"/>
    </location>
</feature>
<dbReference type="SUPFAM" id="SSF54631">
    <property type="entry name" value="CBS-domain pair"/>
    <property type="match status" value="1"/>
</dbReference>
<reference evidence="4 5" key="1">
    <citation type="journal article" date="2016" name="Sci. Rep.">
        <title>Metabolic traits of an uncultured archaeal lineage -MSBL1- from brine pools of the Red Sea.</title>
        <authorList>
            <person name="Mwirichia R."/>
            <person name="Alam I."/>
            <person name="Rashid M."/>
            <person name="Vinu M."/>
            <person name="Ba-Alawi W."/>
            <person name="Anthony Kamau A."/>
            <person name="Kamanda Ngugi D."/>
            <person name="Goker M."/>
            <person name="Klenk H.P."/>
            <person name="Bajic V."/>
            <person name="Stingl U."/>
        </authorList>
    </citation>
    <scope>NUCLEOTIDE SEQUENCE [LARGE SCALE GENOMIC DNA]</scope>
    <source>
        <strain evidence="4">SCGC-AAA382C18</strain>
    </source>
</reference>
<evidence type="ECO:0000256" key="1">
    <source>
        <dbReference type="ARBA" id="ARBA00023122"/>
    </source>
</evidence>
<dbReference type="InterPro" id="IPR046342">
    <property type="entry name" value="CBS_dom_sf"/>
</dbReference>
<keyword evidence="1 2" id="KW-0129">CBS domain</keyword>
<organism evidence="4 5">
    <name type="scientific">candidate division MSBL1 archaeon SCGC-AAA382C18</name>
    <dbReference type="NCBI Taxonomy" id="1698281"/>
    <lineage>
        <taxon>Archaea</taxon>
        <taxon>Methanobacteriati</taxon>
        <taxon>Methanobacteriota</taxon>
        <taxon>candidate division MSBL1</taxon>
    </lineage>
</organism>
<dbReference type="PROSITE" id="PS51371">
    <property type="entry name" value="CBS"/>
    <property type="match status" value="1"/>
</dbReference>
<dbReference type="SMART" id="SM00116">
    <property type="entry name" value="CBS"/>
    <property type="match status" value="1"/>
</dbReference>
<sequence>MFITPFPAISAGSSTSVDILKYFGNSEVFKHKASDDATDAMSIEVQKIMTDEPLTTNPTADLGEVAREMEKHGYGGLPVLDDDELVGIITERDILEILL</sequence>
<dbReference type="PANTHER" id="PTHR43080">
    <property type="entry name" value="CBS DOMAIN-CONTAINING PROTEIN CBSX3, MITOCHONDRIAL"/>
    <property type="match status" value="1"/>
</dbReference>
<evidence type="ECO:0000256" key="2">
    <source>
        <dbReference type="PROSITE-ProRule" id="PRU00703"/>
    </source>
</evidence>
<protein>
    <recommendedName>
        <fullName evidence="3">CBS domain-containing protein</fullName>
    </recommendedName>
</protein>
<evidence type="ECO:0000313" key="4">
    <source>
        <dbReference type="EMBL" id="KXB05785.1"/>
    </source>
</evidence>
<evidence type="ECO:0000313" key="5">
    <source>
        <dbReference type="Proteomes" id="UP000070404"/>
    </source>
</evidence>
<dbReference type="AlphaFoldDB" id="A0A133VH74"/>
<keyword evidence="5" id="KW-1185">Reference proteome</keyword>